<feature type="compositionally biased region" description="Basic and acidic residues" evidence="1">
    <location>
        <begin position="90"/>
        <end position="108"/>
    </location>
</feature>
<dbReference type="GO" id="GO:0006352">
    <property type="term" value="P:DNA-templated transcription initiation"/>
    <property type="evidence" value="ECO:0007669"/>
    <property type="project" value="InterPro"/>
</dbReference>
<organism evidence="3 4">
    <name type="scientific">Butyribacter intestini</name>
    <dbReference type="NCBI Taxonomy" id="1703332"/>
    <lineage>
        <taxon>Bacteria</taxon>
        <taxon>Bacillati</taxon>
        <taxon>Bacillota</taxon>
        <taxon>Clostridia</taxon>
        <taxon>Lachnospirales</taxon>
        <taxon>Lachnospiraceae</taxon>
        <taxon>Butyribacter</taxon>
    </lineage>
</organism>
<dbReference type="InterPro" id="IPR036388">
    <property type="entry name" value="WH-like_DNA-bd_sf"/>
</dbReference>
<dbReference type="AlphaFoldDB" id="A0AAW3JQA6"/>
<dbReference type="SUPFAM" id="SSF88946">
    <property type="entry name" value="Sigma2 domain of RNA polymerase sigma factors"/>
    <property type="match status" value="1"/>
</dbReference>
<dbReference type="InterPro" id="IPR013325">
    <property type="entry name" value="RNA_pol_sigma_r2"/>
</dbReference>
<evidence type="ECO:0000259" key="2">
    <source>
        <dbReference type="Pfam" id="PF04539"/>
    </source>
</evidence>
<proteinExistence type="predicted"/>
<evidence type="ECO:0000313" key="4">
    <source>
        <dbReference type="Proteomes" id="UP000050833"/>
    </source>
</evidence>
<protein>
    <recommendedName>
        <fullName evidence="2">RNA polymerase sigma-70 region 3 domain-containing protein</fullName>
    </recommendedName>
</protein>
<sequence>MSEQGKFLEELEAVKSIAASQDNKLAKDEVKKYLSDLELSDDKMEQVYYYLSLAGIEVEGYRFVPKAVDLQSNESDKNEDKELSDEETESEKHNDKKENNTSPKELSKKRAEYNNKLYMDEIGKLDYYDDAEERNLIQKFMDGDKNARNRFVENRLAQVVKIARNYADRENVKKGITGMDELIAEGNVGLLEAISVIEENKKNFVDNNVPNFDSIDGAIYMEVTNAIESLLDTVTSDKDWESAVLARTNLLNEAAKYMTEEMGRVPTKEELSEYTKIPVDEIRGIMGLSKDTQRIADTTPGHKSI</sequence>
<keyword evidence="4" id="KW-1185">Reference proteome</keyword>
<feature type="region of interest" description="Disordered" evidence="1">
    <location>
        <begin position="72"/>
        <end position="108"/>
    </location>
</feature>
<dbReference type="SUPFAM" id="SSF88659">
    <property type="entry name" value="Sigma3 and sigma4 domains of RNA polymerase sigma factors"/>
    <property type="match status" value="1"/>
</dbReference>
<accession>A0AAW3JQA6</accession>
<dbReference type="InterPro" id="IPR007624">
    <property type="entry name" value="RNA_pol_sigma70_r3"/>
</dbReference>
<dbReference type="RefSeq" id="WP_055943669.1">
    <property type="nucleotide sequence ID" value="NZ_LLKB01000005.1"/>
</dbReference>
<dbReference type="Proteomes" id="UP000050833">
    <property type="component" value="Unassembled WGS sequence"/>
</dbReference>
<dbReference type="Gene3D" id="1.10.10.10">
    <property type="entry name" value="Winged helix-like DNA-binding domain superfamily/Winged helix DNA-binding domain"/>
    <property type="match status" value="1"/>
</dbReference>
<reference evidence="3 4" key="1">
    <citation type="submission" date="2015-10" db="EMBL/GenBank/DDBJ databases">
        <title>Butyribacter intestini gen. nov., sp. nov., a butyric acid-producing bacterium of the family Lachnospiraceae isolated from the human faeces.</title>
        <authorList>
            <person name="Zou Y."/>
            <person name="Xue W."/>
            <person name="Luo G."/>
            <person name="Lv M."/>
        </authorList>
    </citation>
    <scope>NUCLEOTIDE SEQUENCE [LARGE SCALE GENOMIC DNA]</scope>
    <source>
        <strain evidence="3 4">TF01-11</strain>
    </source>
</reference>
<evidence type="ECO:0000256" key="1">
    <source>
        <dbReference type="SAM" id="MobiDB-lite"/>
    </source>
</evidence>
<comment type="caution">
    <text evidence="3">The sequence shown here is derived from an EMBL/GenBank/DDBJ whole genome shotgun (WGS) entry which is preliminary data.</text>
</comment>
<gene>
    <name evidence="3" type="ORF">APZ18_08150</name>
</gene>
<dbReference type="Gene3D" id="1.20.120.1810">
    <property type="match status" value="1"/>
</dbReference>
<name>A0AAW3JQA6_9FIRM</name>
<feature type="domain" description="RNA polymerase sigma-70 region 3" evidence="2">
    <location>
        <begin position="248"/>
        <end position="292"/>
    </location>
</feature>
<dbReference type="EMBL" id="LLKB01000005">
    <property type="protein sequence ID" value="KQC84694.1"/>
    <property type="molecule type" value="Genomic_DNA"/>
</dbReference>
<dbReference type="GO" id="GO:0003700">
    <property type="term" value="F:DNA-binding transcription factor activity"/>
    <property type="evidence" value="ECO:0007669"/>
    <property type="project" value="InterPro"/>
</dbReference>
<dbReference type="Pfam" id="PF04539">
    <property type="entry name" value="Sigma70_r3"/>
    <property type="match status" value="1"/>
</dbReference>
<dbReference type="InterPro" id="IPR013324">
    <property type="entry name" value="RNA_pol_sigma_r3/r4-like"/>
</dbReference>
<evidence type="ECO:0000313" key="3">
    <source>
        <dbReference type="EMBL" id="KQC84694.1"/>
    </source>
</evidence>